<dbReference type="EMBL" id="VZPS01000009">
    <property type="protein sequence ID" value="KAB0484721.1"/>
    <property type="molecule type" value="Genomic_DNA"/>
</dbReference>
<gene>
    <name evidence="2" type="ORF">BVK86_17415</name>
    <name evidence="1" type="ORF">F7R15_15510</name>
</gene>
<keyword evidence="3" id="KW-1185">Reference proteome</keyword>
<organism evidence="2 3">
    <name type="scientific">Pseudomonas reinekei</name>
    <dbReference type="NCBI Taxonomy" id="395598"/>
    <lineage>
        <taxon>Bacteria</taxon>
        <taxon>Pseudomonadati</taxon>
        <taxon>Pseudomonadota</taxon>
        <taxon>Gammaproteobacteria</taxon>
        <taxon>Pseudomonadales</taxon>
        <taxon>Pseudomonadaceae</taxon>
        <taxon>Pseudomonas</taxon>
    </lineage>
</organism>
<protein>
    <submittedName>
        <fullName evidence="2">Uncharacterized protein</fullName>
    </submittedName>
</protein>
<comment type="caution">
    <text evidence="2">The sequence shown here is derived from an EMBL/GenBank/DDBJ whole genome shotgun (WGS) entry which is preliminary data.</text>
</comment>
<evidence type="ECO:0000313" key="4">
    <source>
        <dbReference type="Proteomes" id="UP000460142"/>
    </source>
</evidence>
<reference evidence="2" key="1">
    <citation type="submission" date="2017-01" db="EMBL/GenBank/DDBJ databases">
        <authorList>
            <person name="Mah S.A."/>
            <person name="Swanson W.J."/>
            <person name="Moy G.W."/>
            <person name="Vacquier V.D."/>
        </authorList>
    </citation>
    <scope>NUCLEOTIDE SEQUENCE [LARGE SCALE GENOMIC DNA]</scope>
    <source>
        <strain evidence="2">MT1</strain>
    </source>
</reference>
<accession>A0A1Q9WRX8</accession>
<evidence type="ECO:0000313" key="2">
    <source>
        <dbReference type="EMBL" id="OLU01530.1"/>
    </source>
</evidence>
<dbReference type="Proteomes" id="UP000460142">
    <property type="component" value="Unassembled WGS sequence"/>
</dbReference>
<dbReference type="EMBL" id="MSTQ01000010">
    <property type="protein sequence ID" value="OLU01530.1"/>
    <property type="molecule type" value="Genomic_DNA"/>
</dbReference>
<dbReference type="Proteomes" id="UP000186756">
    <property type="component" value="Unassembled WGS sequence"/>
</dbReference>
<evidence type="ECO:0000313" key="1">
    <source>
        <dbReference type="EMBL" id="KAB0484721.1"/>
    </source>
</evidence>
<sequence length="69" mass="7869">MSWIVKPYFLNLRPLDTLHPIFLQDGRAQAFPKCFQSSFFIPAGKPAFRARCSGPVNRSRSCLKSVIRV</sequence>
<reference evidence="3" key="2">
    <citation type="submission" date="2017-01" db="EMBL/GenBank/DDBJ databases">
        <authorList>
            <person name="Poblete-Castro I."/>
        </authorList>
    </citation>
    <scope>NUCLEOTIDE SEQUENCE [LARGE SCALE GENOMIC DNA]</scope>
    <source>
        <strain evidence="3">DSM 18361 / CCUG 53116 / MT1</strain>
    </source>
</reference>
<dbReference type="AlphaFoldDB" id="A0A1Q9WRX8"/>
<dbReference type="OrthoDB" id="6899437at2"/>
<name>A0A1Q9WRX8_PSERE</name>
<proteinExistence type="predicted"/>
<reference evidence="1 4" key="3">
    <citation type="submission" date="2019-09" db="EMBL/GenBank/DDBJ databases">
        <title>Draft genome sequences of 48 bacterial type strains from the CCUG.</title>
        <authorList>
            <person name="Tunovic T."/>
            <person name="Pineiro-Iglesias B."/>
            <person name="Unosson C."/>
            <person name="Inganas E."/>
            <person name="Ohlen M."/>
            <person name="Cardew S."/>
            <person name="Jensie-Markopoulos S."/>
            <person name="Salva-Serra F."/>
            <person name="Jaen-Luchoro D."/>
            <person name="Karlsson R."/>
            <person name="Svensson-Stadler L."/>
            <person name="Chun J."/>
            <person name="Moore E."/>
        </authorList>
    </citation>
    <scope>NUCLEOTIDE SEQUENCE [LARGE SCALE GENOMIC DNA]</scope>
    <source>
        <strain evidence="1 4">CCUG 53116</strain>
    </source>
</reference>
<evidence type="ECO:0000313" key="3">
    <source>
        <dbReference type="Proteomes" id="UP000186756"/>
    </source>
</evidence>